<evidence type="ECO:0000259" key="2">
    <source>
        <dbReference type="Pfam" id="PF09431"/>
    </source>
</evidence>
<feature type="region of interest" description="Disordered" evidence="1">
    <location>
        <begin position="510"/>
        <end position="545"/>
    </location>
</feature>
<evidence type="ECO:0000313" key="4">
    <source>
        <dbReference type="Proteomes" id="UP001213623"/>
    </source>
</evidence>
<evidence type="ECO:0000256" key="1">
    <source>
        <dbReference type="SAM" id="MobiDB-lite"/>
    </source>
</evidence>
<gene>
    <name evidence="3" type="primary">LDB17</name>
    <name evidence="3" type="ORF">MNAN1_003657</name>
</gene>
<keyword evidence="4" id="KW-1185">Reference proteome</keyword>
<name>A0AAF0J4A3_9BASI</name>
<evidence type="ECO:0000313" key="3">
    <source>
        <dbReference type="EMBL" id="WFD28644.1"/>
    </source>
</evidence>
<reference evidence="3" key="1">
    <citation type="submission" date="2023-03" db="EMBL/GenBank/DDBJ databases">
        <title>Mating type loci evolution in Malassezia.</title>
        <authorList>
            <person name="Coelho M.A."/>
        </authorList>
    </citation>
    <scope>NUCLEOTIDE SEQUENCE</scope>
    <source>
        <strain evidence="3">CBS 9557</strain>
    </source>
</reference>
<dbReference type="GO" id="GO:0006897">
    <property type="term" value="P:endocytosis"/>
    <property type="evidence" value="ECO:0007669"/>
    <property type="project" value="TreeGrafter"/>
</dbReference>
<dbReference type="PANTHER" id="PTHR13357:SF1">
    <property type="entry name" value="NCK-INTERACTING PROTEIN WITH SH3 DOMAIN"/>
    <property type="match status" value="1"/>
</dbReference>
<dbReference type="Proteomes" id="UP001213623">
    <property type="component" value="Chromosome 7"/>
</dbReference>
<sequence>MPLASPAPRPARPARPHVTTDIGEYVVHRVEEDCLRDGALEANTFLWDEHAQMTWAHALVDRVLGVHMSTLAKLDTASEPSNAVRSLLDAIRPRLLASPAPQLLRLYALVRAVGEYDMNAYRWLLYRDGVCVLSSWIHRLVHNVWAGFYASQAGALLAPDAYKHFGPALPLPGAATCVLGARSEAVAEHACLESLEIHALELLYHVLCAVRLRPSDMRGLTVDFVNHLLDTMERAQQDHEEEYCVRRMRVILALHEQCLVQDPSAVLLPVIRRGLLASKTFGETLVFRLNRTVSTTFSGALFHFLALKLLSDLFSQRETASFFYTNDLRVLVDIFVRELGGLPDTCELLRQAYLYVFRALLTQTQLCSEPYKRGDVQYLLMHIVSSAQWHDTSRVTLALANDCLDSEWFVGVQDGATLVRPIHGGAPRVAPLTKEHAEGHVHYHALPTLQTIQHTLALQRIQSAAAALACVAGTYADTAETVVWPPCAPVAEADGALGEIDVDTLELWASEGPRARRRVPPPRPVKPPRAAAGPPRRRAPPPPPR</sequence>
<dbReference type="Pfam" id="PF09431">
    <property type="entry name" value="SPIN90_LRD"/>
    <property type="match status" value="1"/>
</dbReference>
<dbReference type="InterPro" id="IPR018556">
    <property type="entry name" value="SPIN90/Ldb17_LRD"/>
</dbReference>
<organism evidence="3 4">
    <name type="scientific">Malassezia nana</name>
    <dbReference type="NCBI Taxonomy" id="180528"/>
    <lineage>
        <taxon>Eukaryota</taxon>
        <taxon>Fungi</taxon>
        <taxon>Dikarya</taxon>
        <taxon>Basidiomycota</taxon>
        <taxon>Ustilaginomycotina</taxon>
        <taxon>Malasseziomycetes</taxon>
        <taxon>Malasseziales</taxon>
        <taxon>Malasseziaceae</taxon>
        <taxon>Malassezia</taxon>
    </lineage>
</organism>
<dbReference type="GO" id="GO:0051666">
    <property type="term" value="P:actin cortical patch localization"/>
    <property type="evidence" value="ECO:0007669"/>
    <property type="project" value="TreeGrafter"/>
</dbReference>
<dbReference type="AlphaFoldDB" id="A0AAF0J4A3"/>
<dbReference type="GO" id="GO:0030479">
    <property type="term" value="C:actin cortical patch"/>
    <property type="evidence" value="ECO:0007669"/>
    <property type="project" value="TreeGrafter"/>
</dbReference>
<proteinExistence type="predicted"/>
<feature type="domain" description="SPIN90/Ldb17 leucine-rich" evidence="2">
    <location>
        <begin position="242"/>
        <end position="375"/>
    </location>
</feature>
<dbReference type="InterPro" id="IPR030125">
    <property type="entry name" value="SPIN90/Ldb17"/>
</dbReference>
<accession>A0AAF0J4A3</accession>
<dbReference type="GO" id="GO:0071933">
    <property type="term" value="F:Arp2/3 complex binding"/>
    <property type="evidence" value="ECO:0007669"/>
    <property type="project" value="TreeGrafter"/>
</dbReference>
<dbReference type="PANTHER" id="PTHR13357">
    <property type="entry name" value="SH3 ADAPTER PROTEIN SPIN90 NCK INTERACTING PROTEIN WITH SH3 DOMAIN"/>
    <property type="match status" value="1"/>
</dbReference>
<dbReference type="GO" id="GO:0000147">
    <property type="term" value="P:actin cortical patch assembly"/>
    <property type="evidence" value="ECO:0007669"/>
    <property type="project" value="TreeGrafter"/>
</dbReference>
<dbReference type="EMBL" id="CP119898">
    <property type="protein sequence ID" value="WFD28644.1"/>
    <property type="molecule type" value="Genomic_DNA"/>
</dbReference>
<protein>
    <submittedName>
        <fullName evidence="3">Pre-rRNA processing</fullName>
    </submittedName>
</protein>